<keyword evidence="3" id="KW-1185">Reference proteome</keyword>
<dbReference type="Proteomes" id="UP000243494">
    <property type="component" value="Unassembled WGS sequence"/>
</dbReference>
<keyword evidence="2" id="KW-0808">Transferase</keyword>
<dbReference type="OrthoDB" id="9816197at2"/>
<name>A0A371IQF4_9FIRM</name>
<organism evidence="2 3">
    <name type="scientific">Romboutsia maritimum</name>
    <dbReference type="NCBI Taxonomy" id="2020948"/>
    <lineage>
        <taxon>Bacteria</taxon>
        <taxon>Bacillati</taxon>
        <taxon>Bacillota</taxon>
        <taxon>Clostridia</taxon>
        <taxon>Peptostreptococcales</taxon>
        <taxon>Peptostreptococcaceae</taxon>
        <taxon>Romboutsia</taxon>
    </lineage>
</organism>
<dbReference type="SUPFAM" id="SSF81301">
    <property type="entry name" value="Nucleotidyltransferase"/>
    <property type="match status" value="1"/>
</dbReference>
<dbReference type="RefSeq" id="WP_115976201.1">
    <property type="nucleotide sequence ID" value="NZ_NOJZ02000030.1"/>
</dbReference>
<dbReference type="GO" id="GO:0016740">
    <property type="term" value="F:transferase activity"/>
    <property type="evidence" value="ECO:0007669"/>
    <property type="project" value="UniProtKB-KW"/>
</dbReference>
<proteinExistence type="predicted"/>
<dbReference type="InterPro" id="IPR043519">
    <property type="entry name" value="NT_sf"/>
</dbReference>
<reference evidence="2 3" key="1">
    <citation type="journal article" date="2017" name="Genome Announc.">
        <title>Draft Genome Sequence of Romboutsia maritimum sp. nov. Strain CCRI-22766(T), Isolated from Coastal Estuarine Mud.</title>
        <authorList>
            <person name="Maheux A.F."/>
            <person name="Boudreau D.K."/>
            <person name="Berube E."/>
            <person name="Boissinot M."/>
            <person name="Raymond F."/>
            <person name="Brodeur S."/>
            <person name="Corbeil J."/>
            <person name="Brightwell G."/>
            <person name="Broda D."/>
            <person name="Omar R.F."/>
            <person name="Bergeron M.G."/>
        </authorList>
    </citation>
    <scope>NUCLEOTIDE SEQUENCE [LARGE SCALE GENOMIC DNA]</scope>
    <source>
        <strain evidence="2 3">CCRI-22766</strain>
    </source>
</reference>
<gene>
    <name evidence="2" type="ORF">CHF27_012045</name>
</gene>
<evidence type="ECO:0000313" key="3">
    <source>
        <dbReference type="Proteomes" id="UP000243494"/>
    </source>
</evidence>
<evidence type="ECO:0000313" key="2">
    <source>
        <dbReference type="EMBL" id="RDY22701.1"/>
    </source>
</evidence>
<accession>A0A371IQF4</accession>
<dbReference type="CDD" id="cd05403">
    <property type="entry name" value="NT_KNTase_like"/>
    <property type="match status" value="1"/>
</dbReference>
<dbReference type="InterPro" id="IPR041633">
    <property type="entry name" value="Polbeta"/>
</dbReference>
<sequence>MRNIPEEVKNSIVNVFPKESTLAIIIFGSYGTDKETSESDIDIAWIPNKKVPITELIVKTEALRRVLDIDVDLKIVTENYTIALRKAIFEGDVIYETKDFKHYLNNFYIENSDVIDILNWRDMYGG</sequence>
<dbReference type="Pfam" id="PF18765">
    <property type="entry name" value="Polbeta"/>
    <property type="match status" value="1"/>
</dbReference>
<dbReference type="AlphaFoldDB" id="A0A371IQF4"/>
<dbReference type="Gene3D" id="3.30.460.10">
    <property type="entry name" value="Beta Polymerase, domain 2"/>
    <property type="match status" value="1"/>
</dbReference>
<evidence type="ECO:0000259" key="1">
    <source>
        <dbReference type="Pfam" id="PF18765"/>
    </source>
</evidence>
<dbReference type="EMBL" id="NOJZ02000030">
    <property type="protein sequence ID" value="RDY22701.1"/>
    <property type="molecule type" value="Genomic_DNA"/>
</dbReference>
<protein>
    <submittedName>
        <fullName evidence="2">Nucleotidyltransferase domain-containing protein</fullName>
    </submittedName>
</protein>
<feature type="domain" description="Polymerase beta nucleotidyltransferase" evidence="1">
    <location>
        <begin position="11"/>
        <end position="98"/>
    </location>
</feature>
<comment type="caution">
    <text evidence="2">The sequence shown here is derived from an EMBL/GenBank/DDBJ whole genome shotgun (WGS) entry which is preliminary data.</text>
</comment>